<accession>A0A150JGT0</accession>
<organism evidence="1">
    <name type="scientific">Candidatus Methanofastidiosum methylothiophilum</name>
    <dbReference type="NCBI Taxonomy" id="1705564"/>
    <lineage>
        <taxon>Archaea</taxon>
        <taxon>Methanobacteriati</taxon>
        <taxon>Methanobacteriota</taxon>
        <taxon>Stenosarchaea group</taxon>
        <taxon>Candidatus Methanofastidiosia</taxon>
        <taxon>Candidatus Methanofastidiosales</taxon>
        <taxon>Candidatus Methanofastidiosaceae</taxon>
        <taxon>Candidatus Methanofastidiosum</taxon>
    </lineage>
</organism>
<sequence length="217" mass="23766">MTVTVLKPSIQGPHDQLQVNGTALIKETPDQATIYVYIETRKNTALLSQEEASKILAQVIQALKKEGIPSDKIQTDTFTIYPEYYYPNDKEPTLLGYKTVYGLKVITTNIDQVGVIVDSSIKAGANRINNIEFGLSDKKMEEAKIKAIKEAVKVAQVKANAMAEAGNLRVGKISQMTESSYNVIPYNRALGADLKSSIVVPPEDVQISATVSVTYNI</sequence>
<dbReference type="AlphaFoldDB" id="A0A150JGT0"/>
<gene>
    <name evidence="1" type="ORF">APG09_01415</name>
</gene>
<dbReference type="InterPro" id="IPR052022">
    <property type="entry name" value="26kDa_periplasmic_antigen"/>
</dbReference>
<dbReference type="GO" id="GO:0006974">
    <property type="term" value="P:DNA damage response"/>
    <property type="evidence" value="ECO:0007669"/>
    <property type="project" value="TreeGrafter"/>
</dbReference>
<proteinExistence type="predicted"/>
<dbReference type="PANTHER" id="PTHR34387:SF2">
    <property type="entry name" value="SLR1258 PROTEIN"/>
    <property type="match status" value="1"/>
</dbReference>
<dbReference type="Pfam" id="PF04402">
    <property type="entry name" value="SIMPL"/>
    <property type="match status" value="1"/>
</dbReference>
<dbReference type="Gene3D" id="3.30.70.2970">
    <property type="entry name" value="Protein of unknown function (DUF541), domain 2"/>
    <property type="match status" value="1"/>
</dbReference>
<dbReference type="EMBL" id="LNJE01000021">
    <property type="protein sequence ID" value="KYC56328.1"/>
    <property type="molecule type" value="Genomic_DNA"/>
</dbReference>
<protein>
    <submittedName>
        <fullName evidence="1">Oxidative stress defense protein</fullName>
    </submittedName>
</protein>
<dbReference type="InterPro" id="IPR007497">
    <property type="entry name" value="SIMPL/DUF541"/>
</dbReference>
<dbReference type="PANTHER" id="PTHR34387">
    <property type="entry name" value="SLR1258 PROTEIN"/>
    <property type="match status" value="1"/>
</dbReference>
<accession>A0A150JF43</accession>
<reference evidence="1" key="1">
    <citation type="journal article" date="2016" name="ISME J.">
        <title>Chasing the elusive Euryarchaeota class WSA2: genomes reveal a uniquely fastidious methyl-reducing methanogen.</title>
        <authorList>
            <person name="Nobu M.K."/>
            <person name="Narihiro T."/>
            <person name="Kuroda K."/>
            <person name="Mei R."/>
            <person name="Liu W.T."/>
        </authorList>
    </citation>
    <scope>NUCLEOTIDE SEQUENCE [LARGE SCALE GENOMIC DNA]</scope>
    <source>
        <strain evidence="1">ADurb1213_Bin02801</strain>
    </source>
</reference>
<comment type="caution">
    <text evidence="1">The sequence shown here is derived from an EMBL/GenBank/DDBJ whole genome shotgun (WGS) entry which is preliminary data.</text>
</comment>
<evidence type="ECO:0000313" key="1">
    <source>
        <dbReference type="EMBL" id="KYC56328.1"/>
    </source>
</evidence>
<name>A0A150JGT0_9EURY</name>
<dbReference type="Gene3D" id="3.30.110.170">
    <property type="entry name" value="Protein of unknown function (DUF541), domain 1"/>
    <property type="match status" value="1"/>
</dbReference>